<evidence type="ECO:0000259" key="9">
    <source>
        <dbReference type="Pfam" id="PF00171"/>
    </source>
</evidence>
<keyword evidence="2 8" id="KW-0560">Oxidoreductase</keyword>
<dbReference type="AlphaFoldDB" id="A0A7S2WQ05"/>
<evidence type="ECO:0000256" key="5">
    <source>
        <dbReference type="ARBA" id="ARBA00023268"/>
    </source>
</evidence>
<dbReference type="PIRSF" id="PIRSF000111">
    <property type="entry name" value="ALDH_ADH"/>
    <property type="match status" value="1"/>
</dbReference>
<dbReference type="GO" id="GO:0005739">
    <property type="term" value="C:mitochondrion"/>
    <property type="evidence" value="ECO:0007669"/>
    <property type="project" value="TreeGrafter"/>
</dbReference>
<comment type="cofactor">
    <cofactor evidence="1">
        <name>Fe(2+)</name>
        <dbReference type="ChEBI" id="CHEBI:29033"/>
    </cofactor>
</comment>
<dbReference type="Pfam" id="PF00171">
    <property type="entry name" value="Aldedh"/>
    <property type="match status" value="1"/>
</dbReference>
<proteinExistence type="inferred from homology"/>
<evidence type="ECO:0000256" key="7">
    <source>
        <dbReference type="ARBA" id="ARBA00035645"/>
    </source>
</evidence>
<evidence type="ECO:0000259" key="11">
    <source>
        <dbReference type="Pfam" id="PF25137"/>
    </source>
</evidence>
<evidence type="ECO:0000313" key="12">
    <source>
        <dbReference type="EMBL" id="CAD9701602.1"/>
    </source>
</evidence>
<dbReference type="NCBIfam" id="NF010378">
    <property type="entry name" value="PRK13805.1"/>
    <property type="match status" value="1"/>
</dbReference>
<feature type="domain" description="Alcohol dehydrogenase iron-type/glycerol dehydrogenase GldA" evidence="10">
    <location>
        <begin position="518"/>
        <end position="675"/>
    </location>
</feature>
<dbReference type="SUPFAM" id="SSF56796">
    <property type="entry name" value="Dehydroquinate synthase-like"/>
    <property type="match status" value="1"/>
</dbReference>
<dbReference type="EMBL" id="HBHK01023174">
    <property type="protein sequence ID" value="CAD9701602.1"/>
    <property type="molecule type" value="Transcribed_RNA"/>
</dbReference>
<dbReference type="SUPFAM" id="SSF53720">
    <property type="entry name" value="ALDH-like"/>
    <property type="match status" value="1"/>
</dbReference>
<dbReference type="InterPro" id="IPR001670">
    <property type="entry name" value="ADH_Fe/GldA"/>
</dbReference>
<dbReference type="Gene3D" id="3.40.309.10">
    <property type="entry name" value="Aldehyde Dehydrogenase, Chain A, domain 2"/>
    <property type="match status" value="1"/>
</dbReference>
<name>A0A7S2WQ05_9STRA</name>
<dbReference type="Pfam" id="PF00465">
    <property type="entry name" value="Fe-ADH"/>
    <property type="match status" value="1"/>
</dbReference>
<dbReference type="InterPro" id="IPR016163">
    <property type="entry name" value="Ald_DH_C"/>
</dbReference>
<evidence type="ECO:0000256" key="1">
    <source>
        <dbReference type="ARBA" id="ARBA00001954"/>
    </source>
</evidence>
<dbReference type="PANTHER" id="PTHR11496">
    <property type="entry name" value="ALCOHOL DEHYDROGENASE"/>
    <property type="match status" value="1"/>
</dbReference>
<evidence type="ECO:0000256" key="8">
    <source>
        <dbReference type="PIRNR" id="PIRNR000111"/>
    </source>
</evidence>
<dbReference type="Pfam" id="PF25137">
    <property type="entry name" value="ADH_Fe_C"/>
    <property type="match status" value="1"/>
</dbReference>
<protein>
    <recommendedName>
        <fullName evidence="8">Aldehyde-alcohol dehydrogenase</fullName>
    </recommendedName>
</protein>
<keyword evidence="4" id="KW-0520">NAD</keyword>
<evidence type="ECO:0000256" key="2">
    <source>
        <dbReference type="ARBA" id="ARBA00023002"/>
    </source>
</evidence>
<dbReference type="Gene3D" id="1.20.1090.10">
    <property type="entry name" value="Dehydroquinate synthase-like - alpha domain"/>
    <property type="match status" value="1"/>
</dbReference>
<evidence type="ECO:0000256" key="4">
    <source>
        <dbReference type="ARBA" id="ARBA00023027"/>
    </source>
</evidence>
<comment type="similarity">
    <text evidence="6 8">In the N-terminal section; belongs to the aldehyde dehydrogenase family.</text>
</comment>
<evidence type="ECO:0000256" key="6">
    <source>
        <dbReference type="ARBA" id="ARBA00035641"/>
    </source>
</evidence>
<dbReference type="InterPro" id="IPR034789">
    <property type="entry name" value="AAD_C"/>
</dbReference>
<dbReference type="GO" id="GO:0006113">
    <property type="term" value="P:fermentation"/>
    <property type="evidence" value="ECO:0007669"/>
    <property type="project" value="UniProtKB-ARBA"/>
</dbReference>
<dbReference type="GO" id="GO:0004022">
    <property type="term" value="F:alcohol dehydrogenase (NAD+) activity"/>
    <property type="evidence" value="ECO:0007669"/>
    <property type="project" value="UniProtKB-UniRule"/>
</dbReference>
<feature type="domain" description="Aldehyde dehydrogenase" evidence="9">
    <location>
        <begin position="38"/>
        <end position="303"/>
    </location>
</feature>
<dbReference type="GO" id="GO:0008774">
    <property type="term" value="F:acetaldehyde dehydrogenase (acetylating) activity"/>
    <property type="evidence" value="ECO:0007669"/>
    <property type="project" value="UniProtKB-UniRule"/>
</dbReference>
<dbReference type="InterPro" id="IPR039697">
    <property type="entry name" value="Alcohol_dehydrogenase_Fe"/>
</dbReference>
<dbReference type="InterPro" id="IPR056798">
    <property type="entry name" value="ADH_Fe_C"/>
</dbReference>
<dbReference type="CDD" id="cd08178">
    <property type="entry name" value="AAD_C"/>
    <property type="match status" value="1"/>
</dbReference>
<gene>
    <name evidence="12" type="ORF">QSP1433_LOCUS14648</name>
</gene>
<dbReference type="PANTHER" id="PTHR11496:SF83">
    <property type="entry name" value="HYDROXYACID-OXOACID TRANSHYDROGENASE, MITOCHONDRIAL"/>
    <property type="match status" value="1"/>
</dbReference>
<keyword evidence="5" id="KW-0511">Multifunctional enzyme</keyword>
<dbReference type="Gene3D" id="3.40.50.1970">
    <property type="match status" value="1"/>
</dbReference>
<dbReference type="GO" id="GO:0015976">
    <property type="term" value="P:carbon utilization"/>
    <property type="evidence" value="ECO:0007669"/>
    <property type="project" value="InterPro"/>
</dbReference>
<organism evidence="12">
    <name type="scientific">Mucochytrium quahogii</name>
    <dbReference type="NCBI Taxonomy" id="96639"/>
    <lineage>
        <taxon>Eukaryota</taxon>
        <taxon>Sar</taxon>
        <taxon>Stramenopiles</taxon>
        <taxon>Bigyra</taxon>
        <taxon>Labyrinthulomycetes</taxon>
        <taxon>Thraustochytrida</taxon>
        <taxon>Thraustochytriidae</taxon>
        <taxon>Mucochytrium</taxon>
    </lineage>
</organism>
<dbReference type="InterPro" id="IPR016162">
    <property type="entry name" value="Ald_DH_N"/>
</dbReference>
<keyword evidence="3" id="KW-0408">Iron</keyword>
<dbReference type="InterPro" id="IPR015590">
    <property type="entry name" value="Aldehyde_DH_dom"/>
</dbReference>
<evidence type="ECO:0000259" key="10">
    <source>
        <dbReference type="Pfam" id="PF00465"/>
    </source>
</evidence>
<feature type="domain" description="Fe-containing alcohol dehydrogenase-like C-terminal" evidence="11">
    <location>
        <begin position="688"/>
        <end position="896"/>
    </location>
</feature>
<comment type="similarity">
    <text evidence="7 8">In the C-terminal section; belongs to the iron-containing alcohol dehydrogenase family.</text>
</comment>
<dbReference type="Gene3D" id="3.40.605.10">
    <property type="entry name" value="Aldehyde Dehydrogenase, Chain A, domain 1"/>
    <property type="match status" value="1"/>
</dbReference>
<accession>A0A7S2WQ05</accession>
<dbReference type="GO" id="GO:0006066">
    <property type="term" value="P:alcohol metabolic process"/>
    <property type="evidence" value="ECO:0007669"/>
    <property type="project" value="InterPro"/>
</dbReference>
<reference evidence="12" key="1">
    <citation type="submission" date="2021-01" db="EMBL/GenBank/DDBJ databases">
        <authorList>
            <person name="Corre E."/>
            <person name="Pelletier E."/>
            <person name="Niang G."/>
            <person name="Scheremetjew M."/>
            <person name="Finn R."/>
            <person name="Kale V."/>
            <person name="Holt S."/>
            <person name="Cochrane G."/>
            <person name="Meng A."/>
            <person name="Brown T."/>
            <person name="Cohen L."/>
        </authorList>
    </citation>
    <scope>NUCLEOTIDE SEQUENCE</scope>
    <source>
        <strain evidence="12">NY070348D</strain>
    </source>
</reference>
<dbReference type="InterPro" id="IPR012079">
    <property type="entry name" value="Bifunc_Ald-ADH"/>
</dbReference>
<dbReference type="FunFam" id="1.20.1090.10:FF:000001">
    <property type="entry name" value="Aldehyde-alcohol dehydrogenase"/>
    <property type="match status" value="1"/>
</dbReference>
<dbReference type="FunFam" id="3.40.50.1970:FF:000003">
    <property type="entry name" value="Alcohol dehydrogenase, iron-containing"/>
    <property type="match status" value="1"/>
</dbReference>
<dbReference type="CDD" id="cd07122">
    <property type="entry name" value="ALDH_F20_ACDH"/>
    <property type="match status" value="1"/>
</dbReference>
<dbReference type="GO" id="GO:0046872">
    <property type="term" value="F:metal ion binding"/>
    <property type="evidence" value="ECO:0007669"/>
    <property type="project" value="InterPro"/>
</dbReference>
<evidence type="ECO:0000256" key="3">
    <source>
        <dbReference type="ARBA" id="ARBA00023004"/>
    </source>
</evidence>
<dbReference type="InterPro" id="IPR016161">
    <property type="entry name" value="Ald_DH/histidinol_DH"/>
</dbReference>
<sequence>MLSGGLKVARARGVAALQVGRLSQGRLKSTVTALNESAETYAQLDEVLRKSRIAQEEFCHYDQAKTDSIFAAVSRELNKHRLDLAKATVAETGMGIVEDKTMKNAFAAEYSYKAYKDMKTCGVVKSDPLKGLEESAFPVGPIAAILPTTNPTSTVIAKTLISLKSRNAIVHLPHPRAVQASKLAADIAMKAALKAGAPENCIQCLDHISMDISKYVLQHPDTHFILATGGPGMVKATYTAGKPAIGVGAGNAPVIIDETCDLRQAVSSVIVGKTFDNGVICASEQSTVIVDEVYDEAKRLFIERGVFFCEGANREKLGKFMLKDGHLNADVVGQSAQRIAQMAGIEGVPEHAVVLAAEADVVSPDEPMSYEKLSPIIALYRASDYDNALETATALANFGGKGHTAMLYTKDSNTDRIRKFEEMLPAHHLLVNMPSAGAVGLSYNFNVSPSMTLGVGAMGGSSVAENVTPMHLIHKKKLAKRRDHMEWFKVPANIYFNRFSTREALADLKNAFGGDAVRGKKAMIITDQTMVDIGVVRELEDFLGEYEIRYSVFADVCPDPTMETVRQGVDACNLEKPDIIVGLGGGSPLDAAKMIRLFYEHPDANLDDLATRFMEIRQRTCKFPNTGSKVNKLVCISTTSGTGSEITPFAVITDDNGRKYPLCDYSLTPDIAIVDSHYTEKLPRTLIANSGFDSIAHSVESYVSVFASDYTRSLSLKATTMLSEHLIESYEEGDDTAREKIHNAAAMAGMAFSNAFLGINHSMAHALGAALHIPHGLAIALVFDEVVRFNSSVHPTRMAAFPQYRYPEARKRYVEIARALGVPEAEETVMVEGFLEKMRDLRSELNMPLTIQDTNACTSKEEYLKLVDELADEAFDDQCTGTNPRFPLIKELRQLFVDSWDGSGKKLTEEGRL</sequence>